<feature type="transmembrane region" description="Helical" evidence="7">
    <location>
        <begin position="57"/>
        <end position="80"/>
    </location>
</feature>
<dbReference type="Gene3D" id="1.20.144.10">
    <property type="entry name" value="Phosphatidic acid phosphatase type 2/haloperoxidase"/>
    <property type="match status" value="2"/>
</dbReference>
<protein>
    <submittedName>
        <fullName evidence="9">Phosphatase PAP2 family protein</fullName>
    </submittedName>
</protein>
<gene>
    <name evidence="9" type="ORF">HBE96_16440</name>
</gene>
<evidence type="ECO:0000256" key="1">
    <source>
        <dbReference type="ARBA" id="ARBA00004651"/>
    </source>
</evidence>
<dbReference type="GO" id="GO:0005886">
    <property type="term" value="C:plasma membrane"/>
    <property type="evidence" value="ECO:0007669"/>
    <property type="project" value="UniProtKB-SubCell"/>
</dbReference>
<dbReference type="InterPro" id="IPR000326">
    <property type="entry name" value="PAP2/HPO"/>
</dbReference>
<keyword evidence="4" id="KW-0378">Hydrolase</keyword>
<dbReference type="AlphaFoldDB" id="A0A7Y0HQJ0"/>
<feature type="transmembrane region" description="Helical" evidence="7">
    <location>
        <begin position="27"/>
        <end position="50"/>
    </location>
</feature>
<feature type="domain" description="Phosphatidic acid phosphatase type 2/haloperoxidase" evidence="8">
    <location>
        <begin position="57"/>
        <end position="167"/>
    </location>
</feature>
<keyword evidence="3 7" id="KW-0812">Transmembrane</keyword>
<evidence type="ECO:0000256" key="2">
    <source>
        <dbReference type="ARBA" id="ARBA00022475"/>
    </source>
</evidence>
<keyword evidence="2" id="KW-1003">Cell membrane</keyword>
<keyword evidence="10" id="KW-1185">Reference proteome</keyword>
<comment type="subcellular location">
    <subcellularLocation>
        <location evidence="1">Cell membrane</location>
        <topology evidence="1">Multi-pass membrane protein</topology>
    </subcellularLocation>
</comment>
<dbReference type="SMART" id="SM00014">
    <property type="entry name" value="acidPPc"/>
    <property type="match status" value="1"/>
</dbReference>
<dbReference type="GO" id="GO:0016787">
    <property type="term" value="F:hydrolase activity"/>
    <property type="evidence" value="ECO:0007669"/>
    <property type="project" value="UniProtKB-KW"/>
</dbReference>
<reference evidence="9 10" key="1">
    <citation type="submission" date="2020-04" db="EMBL/GenBank/DDBJ databases">
        <authorList>
            <person name="Doyle D.A."/>
        </authorList>
    </citation>
    <scope>NUCLEOTIDE SEQUENCE [LARGE SCALE GENOMIC DNA]</scope>
    <source>
        <strain evidence="9 10">P21</strain>
    </source>
</reference>
<keyword evidence="5 7" id="KW-1133">Transmembrane helix</keyword>
<feature type="transmembrane region" description="Helical" evidence="7">
    <location>
        <begin position="126"/>
        <end position="146"/>
    </location>
</feature>
<dbReference type="EMBL" id="JABBNI010000036">
    <property type="protein sequence ID" value="NMM64216.1"/>
    <property type="molecule type" value="Genomic_DNA"/>
</dbReference>
<evidence type="ECO:0000256" key="5">
    <source>
        <dbReference type="ARBA" id="ARBA00022989"/>
    </source>
</evidence>
<reference evidence="9 10" key="2">
    <citation type="submission" date="2020-06" db="EMBL/GenBank/DDBJ databases">
        <title>Complete Genome Sequence of Clostridium muelleri sp. nov. P21T, an Acid-Alcohol Producing Acetogen Isolated from Old Hay.</title>
        <authorList>
            <person name="Duncan K.E."/>
            <person name="Tanner R.S."/>
        </authorList>
    </citation>
    <scope>NUCLEOTIDE SEQUENCE [LARGE SCALE GENOMIC DNA]</scope>
    <source>
        <strain evidence="9 10">P21</strain>
    </source>
</reference>
<comment type="caution">
    <text evidence="9">The sequence shown here is derived from an EMBL/GenBank/DDBJ whole genome shotgun (WGS) entry which is preliminary data.</text>
</comment>
<evidence type="ECO:0000313" key="10">
    <source>
        <dbReference type="Proteomes" id="UP000537131"/>
    </source>
</evidence>
<evidence type="ECO:0000259" key="8">
    <source>
        <dbReference type="SMART" id="SM00014"/>
    </source>
</evidence>
<dbReference type="Pfam" id="PF01569">
    <property type="entry name" value="PAP2"/>
    <property type="match status" value="1"/>
</dbReference>
<evidence type="ECO:0000256" key="3">
    <source>
        <dbReference type="ARBA" id="ARBA00022692"/>
    </source>
</evidence>
<evidence type="ECO:0000313" key="9">
    <source>
        <dbReference type="EMBL" id="NMM64216.1"/>
    </source>
</evidence>
<proteinExistence type="predicted"/>
<accession>A0A7Y0HQJ0</accession>
<evidence type="ECO:0000256" key="4">
    <source>
        <dbReference type="ARBA" id="ARBA00022801"/>
    </source>
</evidence>
<dbReference type="SUPFAM" id="SSF48317">
    <property type="entry name" value="Acid phosphatase/Vanadium-dependent haloperoxidase"/>
    <property type="match status" value="1"/>
</dbReference>
<organism evidence="9 10">
    <name type="scientific">Clostridium muellerianum</name>
    <dbReference type="NCBI Taxonomy" id="2716538"/>
    <lineage>
        <taxon>Bacteria</taxon>
        <taxon>Bacillati</taxon>
        <taxon>Bacillota</taxon>
        <taxon>Clostridia</taxon>
        <taxon>Eubacteriales</taxon>
        <taxon>Clostridiaceae</taxon>
        <taxon>Clostridium</taxon>
    </lineage>
</organism>
<dbReference type="RefSeq" id="WP_169298815.1">
    <property type="nucleotide sequence ID" value="NZ_JABBNI010000036.1"/>
</dbReference>
<feature type="transmembrane region" description="Helical" evidence="7">
    <location>
        <begin position="152"/>
        <end position="170"/>
    </location>
</feature>
<evidence type="ECO:0000256" key="6">
    <source>
        <dbReference type="ARBA" id="ARBA00023136"/>
    </source>
</evidence>
<name>A0A7Y0HQJ0_9CLOT</name>
<dbReference type="Proteomes" id="UP000537131">
    <property type="component" value="Unassembled WGS sequence"/>
</dbReference>
<dbReference type="InterPro" id="IPR036938">
    <property type="entry name" value="PAP2/HPO_sf"/>
</dbReference>
<dbReference type="PANTHER" id="PTHR14969:SF62">
    <property type="entry name" value="DECAPRENYLPHOSPHORYL-5-PHOSPHORIBOSE PHOSPHATASE RV3807C-RELATED"/>
    <property type="match status" value="1"/>
</dbReference>
<keyword evidence="6 7" id="KW-0472">Membrane</keyword>
<evidence type="ECO:0000256" key="7">
    <source>
        <dbReference type="SAM" id="Phobius"/>
    </source>
</evidence>
<dbReference type="PANTHER" id="PTHR14969">
    <property type="entry name" value="SPHINGOSINE-1-PHOSPHATE PHOSPHOHYDROLASE"/>
    <property type="match status" value="1"/>
</dbReference>
<sequence length="174" mass="19266">MHLIQNLDTNLLIFIQENMHTALMDKIMPVITFMGSKGLVWVCIGALLLINKKHRKVGIMLALSLILVTILGEGIIKHVVQRTRPCVDIPTMKMIIKGPTTYSFPSGHTAASFAAAGVLMSNFKKYGLYALILAILIAFSRLYLFVHYPSDVFVGMILGLICAKISSMIVKKFV</sequence>